<evidence type="ECO:0008006" key="3">
    <source>
        <dbReference type="Google" id="ProtNLM"/>
    </source>
</evidence>
<comment type="caution">
    <text evidence="1">The sequence shown here is derived from an EMBL/GenBank/DDBJ whole genome shotgun (WGS) entry which is preliminary data.</text>
</comment>
<reference evidence="1" key="2">
    <citation type="submission" date="2020-09" db="EMBL/GenBank/DDBJ databases">
        <authorList>
            <person name="Sun Q."/>
            <person name="Zhou Y."/>
        </authorList>
    </citation>
    <scope>NUCLEOTIDE SEQUENCE</scope>
    <source>
        <strain evidence="1">CGMCC 1.12160</strain>
    </source>
</reference>
<dbReference type="InterPro" id="IPR037079">
    <property type="entry name" value="AF2212/PG0164-like_sf"/>
</dbReference>
<evidence type="ECO:0000313" key="1">
    <source>
        <dbReference type="EMBL" id="GGF44277.1"/>
    </source>
</evidence>
<reference evidence="1" key="1">
    <citation type="journal article" date="2014" name="Int. J. Syst. Evol. Microbiol.">
        <title>Complete genome sequence of Corynebacterium casei LMG S-19264T (=DSM 44701T), isolated from a smear-ripened cheese.</title>
        <authorList>
            <consortium name="US DOE Joint Genome Institute (JGI-PGF)"/>
            <person name="Walter F."/>
            <person name="Albersmeier A."/>
            <person name="Kalinowski J."/>
            <person name="Ruckert C."/>
        </authorList>
    </citation>
    <scope>NUCLEOTIDE SEQUENCE</scope>
    <source>
        <strain evidence="1">CGMCC 1.12160</strain>
    </source>
</reference>
<dbReference type="AlphaFoldDB" id="A0A917F370"/>
<keyword evidence="2" id="KW-1185">Reference proteome</keyword>
<sequence length="98" mass="10934">MTEGSRFTAPLWRSQTVDAWHFVTLPPDAAALVGERPRPQRGFGSVRVQVRVGSTIWRTSVFPDRASASYLLPVKRSVRLAEDLEEGEPVTISLEVLE</sequence>
<evidence type="ECO:0000313" key="2">
    <source>
        <dbReference type="Proteomes" id="UP000605670"/>
    </source>
</evidence>
<proteinExistence type="predicted"/>
<protein>
    <recommendedName>
        <fullName evidence="3">DUF1905 domain-containing protein</fullName>
    </recommendedName>
</protein>
<dbReference type="Pfam" id="PF08922">
    <property type="entry name" value="DUF1905"/>
    <property type="match status" value="1"/>
</dbReference>
<dbReference type="RefSeq" id="WP_188428452.1">
    <property type="nucleotide sequence ID" value="NZ_BAABKH010000005.1"/>
</dbReference>
<name>A0A917F370_9MICO</name>
<organism evidence="1 2">
    <name type="scientific">Ornithinimicrobium tianjinense</name>
    <dbReference type="NCBI Taxonomy" id="1195761"/>
    <lineage>
        <taxon>Bacteria</taxon>
        <taxon>Bacillati</taxon>
        <taxon>Actinomycetota</taxon>
        <taxon>Actinomycetes</taxon>
        <taxon>Micrococcales</taxon>
        <taxon>Ornithinimicrobiaceae</taxon>
        <taxon>Ornithinimicrobium</taxon>
    </lineage>
</organism>
<gene>
    <name evidence="1" type="ORF">GCM10011366_09970</name>
</gene>
<dbReference type="SUPFAM" id="SSF141694">
    <property type="entry name" value="AF2212/PG0164-like"/>
    <property type="match status" value="1"/>
</dbReference>
<dbReference type="Gene3D" id="2.40.30.100">
    <property type="entry name" value="AF2212/PG0164-like"/>
    <property type="match status" value="1"/>
</dbReference>
<accession>A0A917F370</accession>
<dbReference type="EMBL" id="BMEM01000001">
    <property type="protein sequence ID" value="GGF44277.1"/>
    <property type="molecule type" value="Genomic_DNA"/>
</dbReference>
<dbReference type="Proteomes" id="UP000605670">
    <property type="component" value="Unassembled WGS sequence"/>
</dbReference>
<dbReference type="InterPro" id="IPR015018">
    <property type="entry name" value="DUF1905"/>
</dbReference>